<dbReference type="Proteomes" id="UP000323144">
    <property type="component" value="Chromosome"/>
</dbReference>
<dbReference type="InterPro" id="IPR004184">
    <property type="entry name" value="PFL_dom"/>
</dbReference>
<dbReference type="GO" id="GO:0006006">
    <property type="term" value="P:glucose metabolic process"/>
    <property type="evidence" value="ECO:0007669"/>
    <property type="project" value="UniProtKB-UniRule"/>
</dbReference>
<dbReference type="Pfam" id="PF02901">
    <property type="entry name" value="PFL-like"/>
    <property type="match status" value="1"/>
</dbReference>
<comment type="catalytic activity">
    <reaction evidence="13 16">
        <text>formate + acetyl-CoA = pyruvate + CoA</text>
        <dbReference type="Rhea" id="RHEA:11844"/>
        <dbReference type="ChEBI" id="CHEBI:15361"/>
        <dbReference type="ChEBI" id="CHEBI:15740"/>
        <dbReference type="ChEBI" id="CHEBI:57287"/>
        <dbReference type="ChEBI" id="CHEBI:57288"/>
        <dbReference type="EC" id="2.3.1.54"/>
    </reaction>
</comment>
<evidence type="ECO:0000256" key="9">
    <source>
        <dbReference type="ARBA" id="ARBA00022818"/>
    </source>
</evidence>
<dbReference type="RefSeq" id="WP_166508618.1">
    <property type="nucleotide sequence ID" value="NZ_CP043026.1"/>
</dbReference>
<dbReference type="Gene3D" id="3.20.70.20">
    <property type="match status" value="1"/>
</dbReference>
<keyword evidence="6 16" id="KW-0963">Cytoplasm</keyword>
<dbReference type="EMBL" id="CP043026">
    <property type="protein sequence ID" value="QEH62254.1"/>
    <property type="molecule type" value="Genomic_DNA"/>
</dbReference>
<organism evidence="19 20">
    <name type="scientific">Spiroplasma chinense</name>
    <dbReference type="NCBI Taxonomy" id="216932"/>
    <lineage>
        <taxon>Bacteria</taxon>
        <taxon>Bacillati</taxon>
        <taxon>Mycoplasmatota</taxon>
        <taxon>Mollicutes</taxon>
        <taxon>Entomoplasmatales</taxon>
        <taxon>Spiroplasmataceae</taxon>
        <taxon>Spiroplasma</taxon>
    </lineage>
</organism>
<evidence type="ECO:0000259" key="18">
    <source>
        <dbReference type="PROSITE" id="PS51554"/>
    </source>
</evidence>
<evidence type="ECO:0000313" key="19">
    <source>
        <dbReference type="EMBL" id="QEH62254.1"/>
    </source>
</evidence>
<comment type="pathway">
    <text evidence="2 16">Fermentation; pyruvate fermentation; formate from pyruvate: step 1/1.</text>
</comment>
<dbReference type="InterPro" id="IPR005949">
    <property type="entry name" value="Form_AcTrfase"/>
</dbReference>
<name>A0A5B9Y577_9MOLU</name>
<dbReference type="PROSITE" id="PS51554">
    <property type="entry name" value="PFL"/>
    <property type="match status" value="1"/>
</dbReference>
<dbReference type="PANTHER" id="PTHR30191">
    <property type="entry name" value="FORMATE ACETYLTRANSFERASE"/>
    <property type="match status" value="1"/>
</dbReference>
<evidence type="ECO:0000256" key="6">
    <source>
        <dbReference type="ARBA" id="ARBA00022490"/>
    </source>
</evidence>
<sequence length="690" mass="77259">MRFKQWDGFESGQWTDEVDVRGFIQQNYTPYTGDDSFLKGPTENTTKLWDMVMALTKKERDAGGVLDVDTDVPSTITSHAPGYLDKNLEKVVGVQTDQPFKRALMPWGGINMAVQANESYGFTVSDRVKEIFTKYRKTHNQGVFDAYTPDMRKIRKSHIVTGLPDAYGRGRIIGDYRRLALYGSNFLIEQKIHDASLIDGEMTEEKIRLREEITEQILALKDITKMAASYGFDVSQPAANAVEAFNFTYLAYLAAIKQNNGAAESFGRTATFLDIYVERDLNNGTLTEEEAQELVDHLVMKLRMVKFARTPAYNEIFSGDPVWATESIGGMGIDGRTLVTKNSFRYIHTLSNMGPSPEPNLTILWSQSLPEGFKEFCANYSILYSSMQYENDDIMRVTHGDDYAIACCVSPMQVGKQMQFFGARTNLAKTLLYAINGGIDEISKEQVSPRFEPIQTGDDAMNFDEVWAKFDNMMSWVADKYVNTLNVIHYMHDKYYYESAEMCFYDTNVYRFFATGIAGLSVVADSLSAIKYAKVFPVRDENGVVVSYRTEGDFPKYGNDDDRVDSLAKEVVKVFMDKVRSHKTYRDSHATLSVLTITSNVVYGKSTGDTPCGRRYPEAFAPGANPMHGRDCSGAVASMASVSKLPFKHAADGISNTFSVIPNALGKDDDMVIQGDFSVSGEIPEDAKIK</sequence>
<proteinExistence type="inferred from homology"/>
<keyword evidence="8 16" id="KW-0808">Transferase</keyword>
<evidence type="ECO:0000256" key="3">
    <source>
        <dbReference type="ARBA" id="ARBA00008375"/>
    </source>
</evidence>
<keyword evidence="9 16" id="KW-0556">Organic radical</keyword>
<dbReference type="Pfam" id="PF01228">
    <property type="entry name" value="Gly_radical"/>
    <property type="match status" value="1"/>
</dbReference>
<evidence type="ECO:0000313" key="20">
    <source>
        <dbReference type="Proteomes" id="UP000323144"/>
    </source>
</evidence>
<dbReference type="GO" id="GO:0008861">
    <property type="term" value="F:formate C-acetyltransferase activity"/>
    <property type="evidence" value="ECO:0007669"/>
    <property type="project" value="UniProtKB-UniRule"/>
</dbReference>
<dbReference type="KEGG" id="schi:SCHIN_v1c10610"/>
<evidence type="ECO:0000256" key="13">
    <source>
        <dbReference type="ARBA" id="ARBA00049029"/>
    </source>
</evidence>
<dbReference type="PIRSF" id="PIRSF000379">
    <property type="entry name" value="For_Ac_trans_1"/>
    <property type="match status" value="1"/>
</dbReference>
<dbReference type="PROSITE" id="PS51149">
    <property type="entry name" value="GLY_RADICAL_2"/>
    <property type="match status" value="1"/>
</dbReference>
<keyword evidence="10 16" id="KW-0119">Carbohydrate metabolism</keyword>
<evidence type="ECO:0000256" key="15">
    <source>
        <dbReference type="PROSITE-ProRule" id="PRU00493"/>
    </source>
</evidence>
<comment type="similarity">
    <text evidence="3 16">Belongs to the glycyl radical enzyme (GRE) family. PFL subfamily.</text>
</comment>
<evidence type="ECO:0000256" key="5">
    <source>
        <dbReference type="ARBA" id="ARBA00013897"/>
    </source>
</evidence>
<evidence type="ECO:0000259" key="17">
    <source>
        <dbReference type="PROSITE" id="PS51149"/>
    </source>
</evidence>
<keyword evidence="20" id="KW-1185">Reference proteome</keyword>
<dbReference type="SUPFAM" id="SSF51998">
    <property type="entry name" value="PFL-like glycyl radical enzymes"/>
    <property type="match status" value="1"/>
</dbReference>
<evidence type="ECO:0000256" key="11">
    <source>
        <dbReference type="ARBA" id="ARBA00023315"/>
    </source>
</evidence>
<dbReference type="EC" id="2.3.1.54" evidence="4 16"/>
<keyword evidence="11 16" id="KW-0012">Acyltransferase</keyword>
<evidence type="ECO:0000256" key="8">
    <source>
        <dbReference type="ARBA" id="ARBA00022679"/>
    </source>
</evidence>
<dbReference type="InterPro" id="IPR050244">
    <property type="entry name" value="Auton_GlycylRad_Cofactor"/>
</dbReference>
<feature type="domain" description="PFL" evidence="18">
    <location>
        <begin position="1"/>
        <end position="615"/>
    </location>
</feature>
<evidence type="ECO:0000256" key="7">
    <source>
        <dbReference type="ARBA" id="ARBA00022526"/>
    </source>
</evidence>
<feature type="domain" description="Glycine radical" evidence="17">
    <location>
        <begin position="622"/>
        <end position="690"/>
    </location>
</feature>
<feature type="active site" description="Cysteine radical intermediate" evidence="14">
    <location>
        <position position="408"/>
    </location>
</feature>
<evidence type="ECO:0000256" key="16">
    <source>
        <dbReference type="RuleBase" id="RU368075"/>
    </source>
</evidence>
<dbReference type="PANTHER" id="PTHR30191:SF0">
    <property type="entry name" value="FORMATE ACETYLTRANSFERASE 1"/>
    <property type="match status" value="1"/>
</dbReference>
<evidence type="ECO:0000256" key="12">
    <source>
        <dbReference type="ARBA" id="ARBA00031063"/>
    </source>
</evidence>
<protein>
    <recommendedName>
        <fullName evidence="5 16">Formate acetyltransferase</fullName>
        <ecNumber evidence="4 16">2.3.1.54</ecNumber>
    </recommendedName>
    <alternativeName>
        <fullName evidence="12 16">Pyruvate formate-lyase</fullName>
    </alternativeName>
</protein>
<accession>A0A5B9Y577</accession>
<evidence type="ECO:0000256" key="2">
    <source>
        <dbReference type="ARBA" id="ARBA00004809"/>
    </source>
</evidence>
<feature type="active site" description="S-acetylcysteine intermediate" evidence="14">
    <location>
        <position position="407"/>
    </location>
</feature>
<evidence type="ECO:0000256" key="1">
    <source>
        <dbReference type="ARBA" id="ARBA00004496"/>
    </source>
</evidence>
<evidence type="ECO:0000256" key="10">
    <source>
        <dbReference type="ARBA" id="ARBA00023277"/>
    </source>
</evidence>
<keyword evidence="7 16" id="KW-0313">Glucose metabolism</keyword>
<gene>
    <name evidence="19" type="primary">pflD</name>
    <name evidence="19" type="ORF">SCHIN_v1c10610</name>
</gene>
<dbReference type="InterPro" id="IPR001150">
    <property type="entry name" value="Gly_radical"/>
</dbReference>
<dbReference type="UniPathway" id="UPA00920">
    <property type="reaction ID" value="UER00891"/>
</dbReference>
<evidence type="ECO:0000256" key="14">
    <source>
        <dbReference type="PIRSR" id="PIRSR000379-1"/>
    </source>
</evidence>
<reference evidence="19 20" key="1">
    <citation type="submission" date="2019-08" db="EMBL/GenBank/DDBJ databases">
        <title>Complete genome sequence of Spiroplasma chinense CCH (DSM 19755).</title>
        <authorList>
            <person name="Shen H.-Y."/>
            <person name="Lin Y.-C."/>
            <person name="Chou L."/>
            <person name="Kuo C.-H."/>
        </authorList>
    </citation>
    <scope>NUCLEOTIDE SEQUENCE [LARGE SCALE GENOMIC DNA]</scope>
    <source>
        <strain evidence="19 20">CCH</strain>
    </source>
</reference>
<comment type="subunit">
    <text evidence="16">Homodimer.</text>
</comment>
<evidence type="ECO:0000256" key="4">
    <source>
        <dbReference type="ARBA" id="ARBA00013214"/>
    </source>
</evidence>
<dbReference type="AlphaFoldDB" id="A0A5B9Y577"/>
<comment type="subcellular location">
    <subcellularLocation>
        <location evidence="1 16">Cytoplasm</location>
    </subcellularLocation>
</comment>
<dbReference type="NCBIfam" id="TIGR01255">
    <property type="entry name" value="pyr_form_ly_1"/>
    <property type="match status" value="1"/>
</dbReference>
<comment type="caution">
    <text evidence="15">Lacks conserved residue(s) required for the propagation of feature annotation.</text>
</comment>
<dbReference type="GO" id="GO:0005829">
    <property type="term" value="C:cytosol"/>
    <property type="evidence" value="ECO:0007669"/>
    <property type="project" value="TreeGrafter"/>
</dbReference>